<evidence type="ECO:0000313" key="2">
    <source>
        <dbReference type="EMBL" id="CAF4758846.1"/>
    </source>
</evidence>
<accession>A0A821H8A3</accession>
<evidence type="ECO:0000313" key="1">
    <source>
        <dbReference type="EMBL" id="CAF4681613.1"/>
    </source>
</evidence>
<dbReference type="EMBL" id="CAJOBG010115918">
    <property type="protein sequence ID" value="CAF4758846.1"/>
    <property type="molecule type" value="Genomic_DNA"/>
</dbReference>
<reference evidence="1" key="1">
    <citation type="submission" date="2021-02" db="EMBL/GenBank/DDBJ databases">
        <authorList>
            <person name="Nowell W R."/>
        </authorList>
    </citation>
    <scope>NUCLEOTIDE SEQUENCE</scope>
</reference>
<dbReference type="EMBL" id="CAJOBG010095466">
    <property type="protein sequence ID" value="CAF4681613.1"/>
    <property type="molecule type" value="Genomic_DNA"/>
</dbReference>
<evidence type="ECO:0000313" key="3">
    <source>
        <dbReference type="Proteomes" id="UP000663866"/>
    </source>
</evidence>
<gene>
    <name evidence="1" type="ORF">OVN521_LOCUS47752</name>
    <name evidence="2" type="ORF">OVN521_LOCUS50412</name>
</gene>
<proteinExistence type="predicted"/>
<organism evidence="1 3">
    <name type="scientific">Rotaria magnacalcarata</name>
    <dbReference type="NCBI Taxonomy" id="392030"/>
    <lineage>
        <taxon>Eukaryota</taxon>
        <taxon>Metazoa</taxon>
        <taxon>Spiralia</taxon>
        <taxon>Gnathifera</taxon>
        <taxon>Rotifera</taxon>
        <taxon>Eurotatoria</taxon>
        <taxon>Bdelloidea</taxon>
        <taxon>Philodinida</taxon>
        <taxon>Philodinidae</taxon>
        <taxon>Rotaria</taxon>
    </lineage>
</organism>
<name>A0A821H8A3_9BILA</name>
<dbReference type="Proteomes" id="UP000663866">
    <property type="component" value="Unassembled WGS sequence"/>
</dbReference>
<dbReference type="AlphaFoldDB" id="A0A821H8A3"/>
<sequence length="43" mass="5290">ILTAREKRVRQKFNSDIELQAYEKRLKDIEKKIRQLVKRGMFL</sequence>
<feature type="non-terminal residue" evidence="1">
    <location>
        <position position="1"/>
    </location>
</feature>
<comment type="caution">
    <text evidence="1">The sequence shown here is derived from an EMBL/GenBank/DDBJ whole genome shotgun (WGS) entry which is preliminary data.</text>
</comment>
<keyword evidence="3" id="KW-1185">Reference proteome</keyword>
<protein>
    <submittedName>
        <fullName evidence="1">Uncharacterized protein</fullName>
    </submittedName>
</protein>